<evidence type="ECO:0000313" key="3">
    <source>
        <dbReference type="Proteomes" id="UP000008672"/>
    </source>
</evidence>
<protein>
    <recommendedName>
        <fullName evidence="4">L1 transposable element RRM domain-containing protein</fullName>
    </recommendedName>
</protein>
<dbReference type="FunFam" id="3.30.70.1820:FF:000004">
    <property type="entry name" value="Uncharacterized protein"/>
    <property type="match status" value="1"/>
</dbReference>
<dbReference type="OMA" id="EMEHAHR"/>
<dbReference type="InterPro" id="IPR042566">
    <property type="entry name" value="L1_C"/>
</dbReference>
<dbReference type="eggNOG" id="ENOG502SRQ0">
    <property type="taxonomic scope" value="Eukaryota"/>
</dbReference>
<dbReference type="InParanoid" id="H3B537"/>
<keyword evidence="1" id="KW-0175">Coiled coil</keyword>
<dbReference type="PANTHER" id="PTHR11505">
    <property type="entry name" value="L1 TRANSPOSABLE ELEMENT-RELATED"/>
    <property type="match status" value="1"/>
</dbReference>
<evidence type="ECO:0008006" key="4">
    <source>
        <dbReference type="Google" id="ProtNLM"/>
    </source>
</evidence>
<dbReference type="Gene3D" id="3.30.250.20">
    <property type="entry name" value="L1 transposable element, C-terminal domain"/>
    <property type="match status" value="1"/>
</dbReference>
<dbReference type="HOGENOM" id="CLU_062834_2_1_1"/>
<name>H3B537_LATCH</name>
<reference evidence="2" key="3">
    <citation type="submission" date="2025-09" db="UniProtKB">
        <authorList>
            <consortium name="Ensembl"/>
        </authorList>
    </citation>
    <scope>IDENTIFICATION</scope>
</reference>
<feature type="coiled-coil region" evidence="1">
    <location>
        <begin position="16"/>
        <end position="79"/>
    </location>
</feature>
<dbReference type="EMBL" id="AFYH01107879">
    <property type="status" value="NOT_ANNOTATED_CDS"/>
    <property type="molecule type" value="Genomic_DNA"/>
</dbReference>
<reference evidence="2" key="2">
    <citation type="submission" date="2025-08" db="UniProtKB">
        <authorList>
            <consortium name="Ensembl"/>
        </authorList>
    </citation>
    <scope>IDENTIFICATION</scope>
</reference>
<dbReference type="Ensembl" id="ENSLACT00000017130.1">
    <property type="protein sequence ID" value="ENSLACP00000017008.1"/>
    <property type="gene ID" value="ENSLACG00000014978.1"/>
</dbReference>
<organism evidence="2 3">
    <name type="scientific">Latimeria chalumnae</name>
    <name type="common">Coelacanth</name>
    <dbReference type="NCBI Taxonomy" id="7897"/>
    <lineage>
        <taxon>Eukaryota</taxon>
        <taxon>Metazoa</taxon>
        <taxon>Chordata</taxon>
        <taxon>Craniata</taxon>
        <taxon>Vertebrata</taxon>
        <taxon>Euteleostomi</taxon>
        <taxon>Coelacanthiformes</taxon>
        <taxon>Coelacanthidae</taxon>
        <taxon>Latimeria</taxon>
    </lineage>
</organism>
<dbReference type="AlphaFoldDB" id="H3B537"/>
<dbReference type="GeneTree" id="ENSGT00940000160789"/>
<evidence type="ECO:0000313" key="2">
    <source>
        <dbReference type="Ensembl" id="ENSLACP00000017008.1"/>
    </source>
</evidence>
<keyword evidence="3" id="KW-1185">Reference proteome</keyword>
<accession>H3B537</accession>
<sequence length="232" mass="26626">INNTMAEDIKNMYELLKQLTSSVAEMKSAILNLQASQDNLGLRITETIEDDNASDNQQIQQLEHCLTTATERIDDLENRSRRNNVRIVGFPEGVEEGNPVAFLQKVLPGLLDLEEGADLEMEHAHRALGPRPAQGQRPRAFIIKLLRYPTRKRLLGAARHKGQVMWQDYQISLYPDLSWDLQMKRQQFGEMRKLLQERKLKYGMFYPAILKITVNGETTAFTSPEKAKKFIT</sequence>
<dbReference type="InterPro" id="IPR004244">
    <property type="entry name" value="Transposase_22"/>
</dbReference>
<dbReference type="STRING" id="7897.ENSLACP00000017008"/>
<dbReference type="Proteomes" id="UP000008672">
    <property type="component" value="Unassembled WGS sequence"/>
</dbReference>
<proteinExistence type="predicted"/>
<evidence type="ECO:0000256" key="1">
    <source>
        <dbReference type="SAM" id="Coils"/>
    </source>
</evidence>
<dbReference type="Gene3D" id="3.30.70.1820">
    <property type="entry name" value="L1 transposable element, RRM domain"/>
    <property type="match status" value="1"/>
</dbReference>
<reference evidence="3" key="1">
    <citation type="submission" date="2011-08" db="EMBL/GenBank/DDBJ databases">
        <title>The draft genome of Latimeria chalumnae.</title>
        <authorList>
            <person name="Di Palma F."/>
            <person name="Alfoldi J."/>
            <person name="Johnson J."/>
            <person name="Berlin A."/>
            <person name="Gnerre S."/>
            <person name="Jaffe D."/>
            <person name="MacCallum I."/>
            <person name="Young S."/>
            <person name="Walker B.J."/>
            <person name="Lander E."/>
            <person name="Lindblad-Toh K."/>
        </authorList>
    </citation>
    <scope>NUCLEOTIDE SEQUENCE [LARGE SCALE GENOMIC DNA]</scope>
    <source>
        <strain evidence="3">Wild caught</strain>
    </source>
</reference>